<organism evidence="2 3">
    <name type="scientific">Helianthus annuus</name>
    <name type="common">Common sunflower</name>
    <dbReference type="NCBI Taxonomy" id="4232"/>
    <lineage>
        <taxon>Eukaryota</taxon>
        <taxon>Viridiplantae</taxon>
        <taxon>Streptophyta</taxon>
        <taxon>Embryophyta</taxon>
        <taxon>Tracheophyta</taxon>
        <taxon>Spermatophyta</taxon>
        <taxon>Magnoliopsida</taxon>
        <taxon>eudicotyledons</taxon>
        <taxon>Gunneridae</taxon>
        <taxon>Pentapetalae</taxon>
        <taxon>asterids</taxon>
        <taxon>campanulids</taxon>
        <taxon>Asterales</taxon>
        <taxon>Asteraceae</taxon>
        <taxon>Asteroideae</taxon>
        <taxon>Heliantheae alliance</taxon>
        <taxon>Heliantheae</taxon>
        <taxon>Helianthus</taxon>
    </lineage>
</organism>
<comment type="caution">
    <text evidence="2">The sequence shown here is derived from an EMBL/GenBank/DDBJ whole genome shotgun (WGS) entry which is preliminary data.</text>
</comment>
<accession>A0A9K3IKA8</accession>
<reference evidence="2" key="1">
    <citation type="journal article" date="2017" name="Nature">
        <title>The sunflower genome provides insights into oil metabolism, flowering and Asterid evolution.</title>
        <authorList>
            <person name="Badouin H."/>
            <person name="Gouzy J."/>
            <person name="Grassa C.J."/>
            <person name="Murat F."/>
            <person name="Staton S.E."/>
            <person name="Cottret L."/>
            <person name="Lelandais-Briere C."/>
            <person name="Owens G.L."/>
            <person name="Carrere S."/>
            <person name="Mayjonade B."/>
            <person name="Legrand L."/>
            <person name="Gill N."/>
            <person name="Kane N.C."/>
            <person name="Bowers J.E."/>
            <person name="Hubner S."/>
            <person name="Bellec A."/>
            <person name="Berard A."/>
            <person name="Berges H."/>
            <person name="Blanchet N."/>
            <person name="Boniface M.C."/>
            <person name="Brunel D."/>
            <person name="Catrice O."/>
            <person name="Chaidir N."/>
            <person name="Claudel C."/>
            <person name="Donnadieu C."/>
            <person name="Faraut T."/>
            <person name="Fievet G."/>
            <person name="Helmstetter N."/>
            <person name="King M."/>
            <person name="Knapp S.J."/>
            <person name="Lai Z."/>
            <person name="Le Paslier M.C."/>
            <person name="Lippi Y."/>
            <person name="Lorenzon L."/>
            <person name="Mandel J.R."/>
            <person name="Marage G."/>
            <person name="Marchand G."/>
            <person name="Marquand E."/>
            <person name="Bret-Mestries E."/>
            <person name="Morien E."/>
            <person name="Nambeesan S."/>
            <person name="Nguyen T."/>
            <person name="Pegot-Espagnet P."/>
            <person name="Pouilly N."/>
            <person name="Raftis F."/>
            <person name="Sallet E."/>
            <person name="Schiex T."/>
            <person name="Thomas J."/>
            <person name="Vandecasteele C."/>
            <person name="Vares D."/>
            <person name="Vear F."/>
            <person name="Vautrin S."/>
            <person name="Crespi M."/>
            <person name="Mangin B."/>
            <person name="Burke J.M."/>
            <person name="Salse J."/>
            <person name="Munos S."/>
            <person name="Vincourt P."/>
            <person name="Rieseberg L.H."/>
            <person name="Langlade N.B."/>
        </authorList>
    </citation>
    <scope>NUCLEOTIDE SEQUENCE</scope>
    <source>
        <tissue evidence="2">Leaves</tissue>
    </source>
</reference>
<dbReference type="Proteomes" id="UP000215914">
    <property type="component" value="Unassembled WGS sequence"/>
</dbReference>
<evidence type="ECO:0000313" key="2">
    <source>
        <dbReference type="EMBL" id="KAF5798407.1"/>
    </source>
</evidence>
<feature type="transmembrane region" description="Helical" evidence="1">
    <location>
        <begin position="20"/>
        <end position="40"/>
    </location>
</feature>
<evidence type="ECO:0000256" key="1">
    <source>
        <dbReference type="SAM" id="Phobius"/>
    </source>
</evidence>
<keyword evidence="3" id="KW-1185">Reference proteome</keyword>
<dbReference type="Gramene" id="mRNA:HanXRQr2_Chr07g0292541">
    <property type="protein sequence ID" value="CDS:HanXRQr2_Chr07g0292541.1"/>
    <property type="gene ID" value="HanXRQr2_Chr07g0292541"/>
</dbReference>
<dbReference type="AlphaFoldDB" id="A0A9K3IKA8"/>
<evidence type="ECO:0000313" key="3">
    <source>
        <dbReference type="Proteomes" id="UP000215914"/>
    </source>
</evidence>
<reference evidence="2" key="2">
    <citation type="submission" date="2020-06" db="EMBL/GenBank/DDBJ databases">
        <title>Helianthus annuus Genome sequencing and assembly Release 2.</title>
        <authorList>
            <person name="Gouzy J."/>
            <person name="Langlade N."/>
            <person name="Munos S."/>
        </authorList>
    </citation>
    <scope>NUCLEOTIDE SEQUENCE</scope>
    <source>
        <tissue evidence="2">Leaves</tissue>
    </source>
</reference>
<keyword evidence="1" id="KW-0812">Transmembrane</keyword>
<gene>
    <name evidence="2" type="ORF">HanXRQr2_Chr07g0292541</name>
</gene>
<dbReference type="EMBL" id="MNCJ02000322">
    <property type="protein sequence ID" value="KAF5798407.1"/>
    <property type="molecule type" value="Genomic_DNA"/>
</dbReference>
<keyword evidence="1" id="KW-1133">Transmembrane helix</keyword>
<name>A0A9K3IKA8_HELAN</name>
<protein>
    <submittedName>
        <fullName evidence="2">Uncharacterized protein</fullName>
    </submittedName>
</protein>
<sequence length="55" mass="6481">MWLVTSFRQSFYPPKKTFHALIPNVGPGFGIQPVIFVFMFKDGRDKRDDNKQTLY</sequence>
<proteinExistence type="predicted"/>
<keyword evidence="1" id="KW-0472">Membrane</keyword>